<organism evidence="1">
    <name type="scientific">Flavobacterium columnare</name>
    <dbReference type="NCBI Taxonomy" id="996"/>
    <lineage>
        <taxon>Bacteria</taxon>
        <taxon>Pseudomonadati</taxon>
        <taxon>Bacteroidota</taxon>
        <taxon>Flavobacteriia</taxon>
        <taxon>Flavobacteriales</taxon>
        <taxon>Flavobacteriaceae</taxon>
        <taxon>Flavobacterium</taxon>
    </lineage>
</organism>
<gene>
    <name evidence="1" type="ORF">EJB19_12140</name>
</gene>
<proteinExistence type="predicted"/>
<name>A0AA94F060_9FLAO</name>
<sequence>MYYEHEFSEKKSEDVIENPIYINDFESGTFLKIICFDSINNKKTYFLTGIDGGFYLRESDEISKSFIIKLENQNLIMNLRFTFLSFNCETGKLNWKIRPDTAEIFEFYEIENDYLIRGELAIHRINKNGEIIWSYGGRDIWVNVNGKEEVKINSDNIHLIDFENNEYIIDYNGETLKDIPKTNRNQIRLKNGGNFEHKNDR</sequence>
<dbReference type="RefSeq" id="WP_127822323.1">
    <property type="nucleotide sequence ID" value="NZ_RWGX02000008.1"/>
</dbReference>
<evidence type="ECO:0000313" key="1">
    <source>
        <dbReference type="EMBL" id="RVU87093.1"/>
    </source>
</evidence>
<dbReference type="AlphaFoldDB" id="A0AA94F060"/>
<comment type="caution">
    <text evidence="1">The sequence shown here is derived from an EMBL/GenBank/DDBJ whole genome shotgun (WGS) entry which is preliminary data.</text>
</comment>
<reference evidence="1" key="1">
    <citation type="submission" date="2018-12" db="EMBL/GenBank/DDBJ databases">
        <title>Draft genome sequence of Flaovobacterium columnare BGFS27 isolated from channel catfish in Alabama.</title>
        <authorList>
            <person name="Cai W."/>
            <person name="Arias C."/>
        </authorList>
    </citation>
    <scope>NUCLEOTIDE SEQUENCE [LARGE SCALE GENOMIC DNA]</scope>
    <source>
        <strain evidence="1">BGFS27</strain>
    </source>
</reference>
<accession>A0AA94F060</accession>
<protein>
    <submittedName>
        <fullName evidence="1">Uncharacterized protein</fullName>
    </submittedName>
</protein>
<dbReference type="EMBL" id="RWGX01000005">
    <property type="protein sequence ID" value="RVU87093.1"/>
    <property type="molecule type" value="Genomic_DNA"/>
</dbReference>